<organism evidence="1 2">
    <name type="scientific">Cenococcum geophilum 1.58</name>
    <dbReference type="NCBI Taxonomy" id="794803"/>
    <lineage>
        <taxon>Eukaryota</taxon>
        <taxon>Fungi</taxon>
        <taxon>Dikarya</taxon>
        <taxon>Ascomycota</taxon>
        <taxon>Pezizomycotina</taxon>
        <taxon>Dothideomycetes</taxon>
        <taxon>Pleosporomycetidae</taxon>
        <taxon>Gloniales</taxon>
        <taxon>Gloniaceae</taxon>
        <taxon>Cenococcum</taxon>
    </lineage>
</organism>
<reference evidence="1 2" key="1">
    <citation type="journal article" date="2016" name="Nat. Commun.">
        <title>Ectomycorrhizal ecology is imprinted in the genome of the dominant symbiotic fungus Cenococcum geophilum.</title>
        <authorList>
            <consortium name="DOE Joint Genome Institute"/>
            <person name="Peter M."/>
            <person name="Kohler A."/>
            <person name="Ohm R.A."/>
            <person name="Kuo A."/>
            <person name="Krutzmann J."/>
            <person name="Morin E."/>
            <person name="Arend M."/>
            <person name="Barry K.W."/>
            <person name="Binder M."/>
            <person name="Choi C."/>
            <person name="Clum A."/>
            <person name="Copeland A."/>
            <person name="Grisel N."/>
            <person name="Haridas S."/>
            <person name="Kipfer T."/>
            <person name="LaButti K."/>
            <person name="Lindquist E."/>
            <person name="Lipzen A."/>
            <person name="Maire R."/>
            <person name="Meier B."/>
            <person name="Mihaltcheva S."/>
            <person name="Molinier V."/>
            <person name="Murat C."/>
            <person name="Poggeler S."/>
            <person name="Quandt C.A."/>
            <person name="Sperisen C."/>
            <person name="Tritt A."/>
            <person name="Tisserant E."/>
            <person name="Crous P.W."/>
            <person name="Henrissat B."/>
            <person name="Nehls U."/>
            <person name="Egli S."/>
            <person name="Spatafora J.W."/>
            <person name="Grigoriev I.V."/>
            <person name="Martin F.M."/>
        </authorList>
    </citation>
    <scope>NUCLEOTIDE SEQUENCE [LARGE SCALE GENOMIC DNA]</scope>
    <source>
        <strain evidence="1 2">1.58</strain>
    </source>
</reference>
<evidence type="ECO:0000313" key="2">
    <source>
        <dbReference type="Proteomes" id="UP000250078"/>
    </source>
</evidence>
<proteinExistence type="predicted"/>
<gene>
    <name evidence="1" type="ORF">K441DRAFT_690618</name>
</gene>
<accession>A0ACC8EQ82</accession>
<dbReference type="EMBL" id="KV748243">
    <property type="protein sequence ID" value="OCK88402.1"/>
    <property type="molecule type" value="Genomic_DNA"/>
</dbReference>
<protein>
    <submittedName>
        <fullName evidence="1">Uncharacterized protein</fullName>
    </submittedName>
</protein>
<dbReference type="Proteomes" id="UP000250078">
    <property type="component" value="Unassembled WGS sequence"/>
</dbReference>
<name>A0ACC8EQ82_9PEZI</name>
<sequence>MARTKKKGKAKAKTQNQQIFPQTLSPLLQLPGELRNQIYNCLFASTRLTFGERNTGPITRKIMRPAINSLAILRVCRQINQEARSLWLGEILFSFEVVKNLLDKFSTLPSSTLSQIRNPIGGDDDVFYKLAWALKLLPGMNLDNLTVLGSSGGAIAYDALGGLIKHGNGWRELHFITANSEMLGFAKVRTFMAGPCWRKPQPSTWNDILLRRDGANSGASVTIYRSTQSHSPGTVIDPRTRQIFEQKVPSPKDLEIFGVAEDKQLLAEDEIGKELLVVVKRGHGANIREQDTPPYKSIDDIRQWSHGMTWAEIKHQCIDFSIPMDDDDDYDDDFFAEGYETDEVDDYTRVDDYVWEPFNWMA</sequence>
<keyword evidence="2" id="KW-1185">Reference proteome</keyword>
<evidence type="ECO:0000313" key="1">
    <source>
        <dbReference type="EMBL" id="OCK88402.1"/>
    </source>
</evidence>